<accession>A0A6J6CH91</accession>
<dbReference type="PANTHER" id="PTHR11803">
    <property type="entry name" value="2-IMINOBUTANOATE/2-IMINOPROPANOATE DEAMINASE RIDA"/>
    <property type="match status" value="1"/>
</dbReference>
<dbReference type="EMBL" id="CAEZYU010000018">
    <property type="protein sequence ID" value="CAB4734759.1"/>
    <property type="molecule type" value="Genomic_DNA"/>
</dbReference>
<dbReference type="Pfam" id="PF01042">
    <property type="entry name" value="Ribonuc_L-PSP"/>
    <property type="match status" value="1"/>
</dbReference>
<evidence type="ECO:0000313" key="2">
    <source>
        <dbReference type="EMBL" id="CAB4550594.1"/>
    </source>
</evidence>
<dbReference type="PANTHER" id="PTHR11803:SF39">
    <property type="entry name" value="2-IMINOBUTANOATE_2-IMINOPROPANOATE DEAMINASE"/>
    <property type="match status" value="1"/>
</dbReference>
<dbReference type="InterPro" id="IPR006175">
    <property type="entry name" value="YjgF/YER057c/UK114"/>
</dbReference>
<dbReference type="PROSITE" id="PS01094">
    <property type="entry name" value="UPF0076"/>
    <property type="match status" value="1"/>
</dbReference>
<dbReference type="Gene3D" id="3.30.1330.40">
    <property type="entry name" value="RutC-like"/>
    <property type="match status" value="1"/>
</dbReference>
<proteinExistence type="inferred from homology"/>
<gene>
    <name evidence="2" type="ORF">UFOPK1358_01600</name>
    <name evidence="3" type="ORF">UFOPK2766_00578</name>
</gene>
<organism evidence="2">
    <name type="scientific">freshwater metagenome</name>
    <dbReference type="NCBI Taxonomy" id="449393"/>
    <lineage>
        <taxon>unclassified sequences</taxon>
        <taxon>metagenomes</taxon>
        <taxon>ecological metagenomes</taxon>
    </lineage>
</organism>
<dbReference type="SUPFAM" id="SSF55298">
    <property type="entry name" value="YjgF-like"/>
    <property type="match status" value="1"/>
</dbReference>
<dbReference type="InterPro" id="IPR019897">
    <property type="entry name" value="RidA_CS"/>
</dbReference>
<evidence type="ECO:0000313" key="3">
    <source>
        <dbReference type="EMBL" id="CAB4734759.1"/>
    </source>
</evidence>
<dbReference type="InterPro" id="IPR035959">
    <property type="entry name" value="RutC-like_sf"/>
</dbReference>
<dbReference type="CDD" id="cd00448">
    <property type="entry name" value="YjgF_YER057c_UK114_family"/>
    <property type="match status" value="1"/>
</dbReference>
<name>A0A6J6CH91_9ZZZZ</name>
<sequence length="113" mass="12204">MSGPPYSPVFRAGDWSCISGQLGITPDGLAEGFTAQLQQLFVNLEHLLQAHDLSLEQIAKTTVFLLDMADFAEMNEAYAAFFGQHRPARSAVAVAGLPFGALVEIEAWVYTGT</sequence>
<dbReference type="GO" id="GO:0005829">
    <property type="term" value="C:cytosol"/>
    <property type="evidence" value="ECO:0007669"/>
    <property type="project" value="TreeGrafter"/>
</dbReference>
<reference evidence="2" key="1">
    <citation type="submission" date="2020-05" db="EMBL/GenBank/DDBJ databases">
        <authorList>
            <person name="Chiriac C."/>
            <person name="Salcher M."/>
            <person name="Ghai R."/>
            <person name="Kavagutti S V."/>
        </authorList>
    </citation>
    <scope>NUCLEOTIDE SEQUENCE</scope>
</reference>
<dbReference type="GO" id="GO:0019239">
    <property type="term" value="F:deaminase activity"/>
    <property type="evidence" value="ECO:0007669"/>
    <property type="project" value="TreeGrafter"/>
</dbReference>
<dbReference type="EMBL" id="CAEZSF010000190">
    <property type="protein sequence ID" value="CAB4550594.1"/>
    <property type="molecule type" value="Genomic_DNA"/>
</dbReference>
<protein>
    <submittedName>
        <fullName evidence="2">Unannotated protein</fullName>
    </submittedName>
</protein>
<dbReference type="AlphaFoldDB" id="A0A6J6CH91"/>
<comment type="similarity">
    <text evidence="1">Belongs to the RutC family.</text>
</comment>
<evidence type="ECO:0000256" key="1">
    <source>
        <dbReference type="ARBA" id="ARBA00010552"/>
    </source>
</evidence>